<dbReference type="AlphaFoldDB" id="K2P1G7"/>
<name>K2P1G7_9HYPH</name>
<proteinExistence type="predicted"/>
<gene>
    <name evidence="2" type="ORF">NA8A_04260</name>
</gene>
<evidence type="ECO:0008006" key="4">
    <source>
        <dbReference type="Google" id="ProtNLM"/>
    </source>
</evidence>
<dbReference type="Proteomes" id="UP000007374">
    <property type="component" value="Unassembled WGS sequence"/>
</dbReference>
<keyword evidence="3" id="KW-1185">Reference proteome</keyword>
<evidence type="ECO:0000256" key="1">
    <source>
        <dbReference type="SAM" id="MobiDB-lite"/>
    </source>
</evidence>
<reference evidence="2 3" key="1">
    <citation type="journal article" date="2012" name="J. Bacteriol.">
        <title>Genome Sequence of Nitratireductor indicus Type Strain C115.</title>
        <authorList>
            <person name="Lai Q."/>
            <person name="Li G."/>
            <person name="Yu Z."/>
            <person name="Shao Z."/>
        </authorList>
    </citation>
    <scope>NUCLEOTIDE SEQUENCE [LARGE SCALE GENOMIC DNA]</scope>
    <source>
        <strain evidence="2 3">C115</strain>
    </source>
</reference>
<feature type="region of interest" description="Disordered" evidence="1">
    <location>
        <begin position="75"/>
        <end position="133"/>
    </location>
</feature>
<comment type="caution">
    <text evidence="2">The sequence shown here is derived from an EMBL/GenBank/DDBJ whole genome shotgun (WGS) entry which is preliminary data.</text>
</comment>
<evidence type="ECO:0000313" key="2">
    <source>
        <dbReference type="EMBL" id="EKF43994.1"/>
    </source>
</evidence>
<protein>
    <recommendedName>
        <fullName evidence="4">Helix-turn-helix domain-containing protein</fullName>
    </recommendedName>
</protein>
<organism evidence="2 3">
    <name type="scientific">Nitratireductor indicus C115</name>
    <dbReference type="NCBI Taxonomy" id="1231190"/>
    <lineage>
        <taxon>Bacteria</taxon>
        <taxon>Pseudomonadati</taxon>
        <taxon>Pseudomonadota</taxon>
        <taxon>Alphaproteobacteria</taxon>
        <taxon>Hyphomicrobiales</taxon>
        <taxon>Phyllobacteriaceae</taxon>
        <taxon>Nitratireductor</taxon>
    </lineage>
</organism>
<sequence>MGRHTDDLGWCRRSQVKMADEMGCARSTVFDAIERLVKAGYLERFVQASDSGRDSAHVYRVVLDPVHPSVATVEEADTPCRQVGTPAGISAPPAGSEPAPPAGSEPAPINDPSLTTPQNEEEKSRGQLEDRKQVERWLKRVHPKWPTYVTDSEPKALSAAFGLTPEERQTAVERISDYLAHANVGGRTTICTFGVYLAERRWEKLPAPAAQPFNEHATPFSKPWCAWILAHLLTAEGEAEKGWPLVSTLYQKARLRQGHRFAKRWHDIGSAFEPVQVGSREFETWRLEFERRGWLWVPDPGKQPVVFFPAGGPGGLSEFEAAIRANEAEGNDDGARQAAE</sequence>
<feature type="compositionally biased region" description="Low complexity" evidence="1">
    <location>
        <begin position="86"/>
        <end position="97"/>
    </location>
</feature>
<dbReference type="EMBL" id="AMSI01000002">
    <property type="protein sequence ID" value="EKF43994.1"/>
    <property type="molecule type" value="Genomic_DNA"/>
</dbReference>
<dbReference type="eggNOG" id="ENOG5033S2P">
    <property type="taxonomic scope" value="Bacteria"/>
</dbReference>
<evidence type="ECO:0000313" key="3">
    <source>
        <dbReference type="Proteomes" id="UP000007374"/>
    </source>
</evidence>
<accession>K2P1G7</accession>
<dbReference type="STRING" id="721133.SAMN05216176_101463"/>
<dbReference type="PATRIC" id="fig|1231190.3.peg.891"/>
<feature type="compositionally biased region" description="Basic and acidic residues" evidence="1">
    <location>
        <begin position="120"/>
        <end position="133"/>
    </location>
</feature>